<dbReference type="SUPFAM" id="SSF51556">
    <property type="entry name" value="Metallo-dependent hydrolases"/>
    <property type="match status" value="1"/>
</dbReference>
<dbReference type="Pfam" id="PF04909">
    <property type="entry name" value="Amidohydro_2"/>
    <property type="match status" value="1"/>
</dbReference>
<keyword evidence="3" id="KW-1185">Reference proteome</keyword>
<dbReference type="Gene3D" id="3.20.20.140">
    <property type="entry name" value="Metal-dependent hydrolases"/>
    <property type="match status" value="1"/>
</dbReference>
<sequence length="283" mass="31351">MRCDSHVHVVAPVSEYAQTPGRTFLAEPAPLQTLVENGRPHGIDHFVITQPSFYGTDNSVLLDALDRLEGRGSGVATSAAGISDEQLEDWRSRGVSGLRVNLYSPAAKNVGEGSDDLEAVASIARRHGFHVEIIAPLPVLAARSDAIAGLPVACVIDHYGLFGRARPDDAEARILFDLMRDEHLWMKLSSPYRHPDHPLSIEPDREWLDAFLDICPDRCVWGSDWPHPPPHDEHRGPDAVAAWRSLSYSGLLERFIDAVGSDALVDQIMWENPARLYGWSREE</sequence>
<dbReference type="Proteomes" id="UP001320715">
    <property type="component" value="Unassembled WGS sequence"/>
</dbReference>
<gene>
    <name evidence="2" type="ORF">GTW23_00020</name>
</gene>
<dbReference type="PANTHER" id="PTHR35563">
    <property type="entry name" value="BARREL METAL-DEPENDENT HYDROLASE, PUTATIVE (AFU_ORTHOLOGUE AFUA_1G16240)-RELATED"/>
    <property type="match status" value="1"/>
</dbReference>
<name>A0ABT1CK09_9HYPH</name>
<protein>
    <submittedName>
        <fullName evidence="2">Amidohydrolase family protein</fullName>
    </submittedName>
</protein>
<comment type="caution">
    <text evidence="2">The sequence shown here is derived from an EMBL/GenBank/DDBJ whole genome shotgun (WGS) entry which is preliminary data.</text>
</comment>
<accession>A0ABT1CK09</accession>
<reference evidence="2 3" key="1">
    <citation type="submission" date="2020-01" db="EMBL/GenBank/DDBJ databases">
        <title>Genomes of bacteria type strains.</title>
        <authorList>
            <person name="Chen J."/>
            <person name="Zhu S."/>
            <person name="Yang J."/>
        </authorList>
    </citation>
    <scope>NUCLEOTIDE SEQUENCE [LARGE SCALE GENOMIC DNA]</scope>
    <source>
        <strain evidence="2 3">DSM 16655</strain>
    </source>
</reference>
<feature type="domain" description="Amidohydrolase-related" evidence="1">
    <location>
        <begin position="3"/>
        <end position="278"/>
    </location>
</feature>
<evidence type="ECO:0000259" key="1">
    <source>
        <dbReference type="Pfam" id="PF04909"/>
    </source>
</evidence>
<evidence type="ECO:0000313" key="2">
    <source>
        <dbReference type="EMBL" id="MCO6406540.1"/>
    </source>
</evidence>
<dbReference type="InterPro" id="IPR032466">
    <property type="entry name" value="Metal_Hydrolase"/>
</dbReference>
<proteinExistence type="predicted"/>
<organism evidence="2 3">
    <name type="scientific">Hoeflea alexandrii</name>
    <dbReference type="NCBI Taxonomy" id="288436"/>
    <lineage>
        <taxon>Bacteria</taxon>
        <taxon>Pseudomonadati</taxon>
        <taxon>Pseudomonadota</taxon>
        <taxon>Alphaproteobacteria</taxon>
        <taxon>Hyphomicrobiales</taxon>
        <taxon>Rhizobiaceae</taxon>
        <taxon>Hoeflea</taxon>
    </lineage>
</organism>
<dbReference type="InterPro" id="IPR052358">
    <property type="entry name" value="Aro_Compnd_Degr_Hydrolases"/>
</dbReference>
<dbReference type="InterPro" id="IPR006680">
    <property type="entry name" value="Amidohydro-rel"/>
</dbReference>
<evidence type="ECO:0000313" key="3">
    <source>
        <dbReference type="Proteomes" id="UP001320715"/>
    </source>
</evidence>
<dbReference type="PANTHER" id="PTHR35563:SF2">
    <property type="entry name" value="BARREL METAL-DEPENDENT HYDROLASE, PUTATIVE (AFU_ORTHOLOGUE AFUA_1G16240)-RELATED"/>
    <property type="match status" value="1"/>
</dbReference>
<dbReference type="EMBL" id="JAAAML010000001">
    <property type="protein sequence ID" value="MCO6406540.1"/>
    <property type="molecule type" value="Genomic_DNA"/>
</dbReference>
<dbReference type="RefSeq" id="WP_252914134.1">
    <property type="nucleotide sequence ID" value="NZ_JAAAML010000001.1"/>
</dbReference>